<gene>
    <name evidence="4" type="ORF">AVM11_16275</name>
</gene>
<dbReference type="PROSITE" id="PS01173">
    <property type="entry name" value="LIPASE_GDXG_HIS"/>
    <property type="match status" value="1"/>
</dbReference>
<dbReference type="Proteomes" id="UP000078460">
    <property type="component" value="Unassembled WGS sequence"/>
</dbReference>
<evidence type="ECO:0000256" key="1">
    <source>
        <dbReference type="ARBA" id="ARBA00010515"/>
    </source>
</evidence>
<evidence type="ECO:0000313" key="4">
    <source>
        <dbReference type="EMBL" id="KZB95754.1"/>
    </source>
</evidence>
<reference evidence="4" key="1">
    <citation type="submission" date="2016-03" db="EMBL/GenBank/DDBJ databases">
        <title>Sphingomonas melonis TY, whole genome shotgun sequencing.</title>
        <authorList>
            <person name="Wang H."/>
            <person name="Zhu P."/>
        </authorList>
    </citation>
    <scope>NUCLEOTIDE SEQUENCE [LARGE SCALE GENOMIC DNA]</scope>
    <source>
        <strain evidence="4">TY</strain>
    </source>
</reference>
<dbReference type="InterPro" id="IPR029058">
    <property type="entry name" value="AB_hydrolase_fold"/>
</dbReference>
<dbReference type="KEGG" id="smy:BJP26_18755"/>
<keyword evidence="5" id="KW-1185">Reference proteome</keyword>
<dbReference type="InterPro" id="IPR002168">
    <property type="entry name" value="Lipase_GDXG_HIS_AS"/>
</dbReference>
<comment type="similarity">
    <text evidence="1">Belongs to the 'GDXG' lipolytic enzyme family.</text>
</comment>
<dbReference type="STRING" id="621456.BJP26_18755"/>
<organism evidence="4 5">
    <name type="scientific">Sphingomonas melonis TY</name>
    <dbReference type="NCBI Taxonomy" id="621456"/>
    <lineage>
        <taxon>Bacteria</taxon>
        <taxon>Pseudomonadati</taxon>
        <taxon>Pseudomonadota</taxon>
        <taxon>Alphaproteobacteria</taxon>
        <taxon>Sphingomonadales</taxon>
        <taxon>Sphingomonadaceae</taxon>
        <taxon>Sphingomonas</taxon>
    </lineage>
</organism>
<evidence type="ECO:0000313" key="5">
    <source>
        <dbReference type="Proteomes" id="UP000078460"/>
    </source>
</evidence>
<name>A0A175Y4L7_9SPHN</name>
<comment type="caution">
    <text evidence="4">The sequence shown here is derived from an EMBL/GenBank/DDBJ whole genome shotgun (WGS) entry which is preliminary data.</text>
</comment>
<dbReference type="InterPro" id="IPR050300">
    <property type="entry name" value="GDXG_lipolytic_enzyme"/>
</dbReference>
<proteinExistence type="inferred from homology"/>
<keyword evidence="2" id="KW-0378">Hydrolase</keyword>
<sequence length="300" mass="31319">MTDPASLAPAFAALLADPRAALRPPRADMPMAAYRARLDSPMIAATGPALPEVTSAWTPCGVPMRLYRPTPPPAATILFMHGGGFVAGSLETHDALCRMLALASGARVVSVGYRLAPEATQPAAQEDCAAALRWVATTQSSARLLLCGDSAGGYLAAMTALHAPRDGIAVAGLGLFYPAISPACATPSWQRLGEGHMLTRDWMRWAWSTYLCAAPNKAGDGLLAADLGHLPPTHVITAAFDPLRDEGEAFVAAIAAQGGTATLTCYPGMIHGFVSLPRLTSLADRAITEMATTLLSQQQC</sequence>
<dbReference type="GO" id="GO:0016787">
    <property type="term" value="F:hydrolase activity"/>
    <property type="evidence" value="ECO:0007669"/>
    <property type="project" value="UniProtKB-KW"/>
</dbReference>
<dbReference type="Gene3D" id="3.40.50.1820">
    <property type="entry name" value="alpha/beta hydrolase"/>
    <property type="match status" value="1"/>
</dbReference>
<dbReference type="PANTHER" id="PTHR48081">
    <property type="entry name" value="AB HYDROLASE SUPERFAMILY PROTEIN C4A8.06C"/>
    <property type="match status" value="1"/>
</dbReference>
<dbReference type="PANTHER" id="PTHR48081:SF8">
    <property type="entry name" value="ALPHA_BETA HYDROLASE FOLD-3 DOMAIN-CONTAINING PROTEIN-RELATED"/>
    <property type="match status" value="1"/>
</dbReference>
<dbReference type="InterPro" id="IPR013094">
    <property type="entry name" value="AB_hydrolase_3"/>
</dbReference>
<dbReference type="OrthoDB" id="9806180at2"/>
<dbReference type="SMR" id="A0A175Y4L7"/>
<protein>
    <recommendedName>
        <fullName evidence="3">Alpha/beta hydrolase fold-3 domain-containing protein</fullName>
    </recommendedName>
</protein>
<dbReference type="Pfam" id="PF07859">
    <property type="entry name" value="Abhydrolase_3"/>
    <property type="match status" value="1"/>
</dbReference>
<dbReference type="EMBL" id="LQCK02000011">
    <property type="protein sequence ID" value="KZB95754.1"/>
    <property type="molecule type" value="Genomic_DNA"/>
</dbReference>
<evidence type="ECO:0000259" key="3">
    <source>
        <dbReference type="Pfam" id="PF07859"/>
    </source>
</evidence>
<dbReference type="AlphaFoldDB" id="A0A175Y4L7"/>
<feature type="domain" description="Alpha/beta hydrolase fold-3" evidence="3">
    <location>
        <begin position="77"/>
        <end position="274"/>
    </location>
</feature>
<accession>A0A175Y4L7</accession>
<evidence type="ECO:0000256" key="2">
    <source>
        <dbReference type="ARBA" id="ARBA00022801"/>
    </source>
</evidence>
<dbReference type="RefSeq" id="WP_062126649.1">
    <property type="nucleotide sequence ID" value="NZ_CP017578.1"/>
</dbReference>
<dbReference type="SUPFAM" id="SSF53474">
    <property type="entry name" value="alpha/beta-Hydrolases"/>
    <property type="match status" value="1"/>
</dbReference>